<dbReference type="VEuPathDB" id="VectorBase:ASIC007062"/>
<evidence type="ECO:0000313" key="1">
    <source>
        <dbReference type="EMBL" id="KFB39621.1"/>
    </source>
</evidence>
<proteinExistence type="predicted"/>
<sequence>MVALTDACLVVGRSVVVGPDSRTPSRATFPRCGAGVSWQDETISPRHPNVDVKKLCLFNG</sequence>
<name>A0A084VNS7_ANOSI</name>
<organism evidence="1">
    <name type="scientific">Anopheles sinensis</name>
    <name type="common">Mosquito</name>
    <dbReference type="NCBI Taxonomy" id="74873"/>
    <lineage>
        <taxon>Eukaryota</taxon>
        <taxon>Metazoa</taxon>
        <taxon>Ecdysozoa</taxon>
        <taxon>Arthropoda</taxon>
        <taxon>Hexapoda</taxon>
        <taxon>Insecta</taxon>
        <taxon>Pterygota</taxon>
        <taxon>Neoptera</taxon>
        <taxon>Endopterygota</taxon>
        <taxon>Diptera</taxon>
        <taxon>Nematocera</taxon>
        <taxon>Culicoidea</taxon>
        <taxon>Culicidae</taxon>
        <taxon>Anophelinae</taxon>
        <taxon>Anopheles</taxon>
    </lineage>
</organism>
<dbReference type="EMBL" id="ATLV01014862">
    <property type="status" value="NOT_ANNOTATED_CDS"/>
    <property type="molecule type" value="Genomic_DNA"/>
</dbReference>
<evidence type="ECO:0000313" key="2">
    <source>
        <dbReference type="EnsemblMetazoa" id="ASIC007062-PA"/>
    </source>
</evidence>
<accession>A0A084VNS7</accession>
<protein>
    <submittedName>
        <fullName evidence="1 2">Uncharacterized protein</fullName>
    </submittedName>
</protein>
<dbReference type="EMBL" id="KE524991">
    <property type="protein sequence ID" value="KFB39621.1"/>
    <property type="molecule type" value="Genomic_DNA"/>
</dbReference>
<reference evidence="2" key="2">
    <citation type="submission" date="2020-05" db="UniProtKB">
        <authorList>
            <consortium name="EnsemblMetazoa"/>
        </authorList>
    </citation>
    <scope>IDENTIFICATION</scope>
</reference>
<dbReference type="EnsemblMetazoa" id="ASIC007062-RA">
    <property type="protein sequence ID" value="ASIC007062-PA"/>
    <property type="gene ID" value="ASIC007062"/>
</dbReference>
<reference evidence="1 3" key="1">
    <citation type="journal article" date="2014" name="BMC Genomics">
        <title>Genome sequence of Anopheles sinensis provides insight into genetics basis of mosquito competence for malaria parasites.</title>
        <authorList>
            <person name="Zhou D."/>
            <person name="Zhang D."/>
            <person name="Ding G."/>
            <person name="Shi L."/>
            <person name="Hou Q."/>
            <person name="Ye Y."/>
            <person name="Xu Y."/>
            <person name="Zhou H."/>
            <person name="Xiong C."/>
            <person name="Li S."/>
            <person name="Yu J."/>
            <person name="Hong S."/>
            <person name="Yu X."/>
            <person name="Zou P."/>
            <person name="Chen C."/>
            <person name="Chang X."/>
            <person name="Wang W."/>
            <person name="Lv Y."/>
            <person name="Sun Y."/>
            <person name="Ma L."/>
            <person name="Shen B."/>
            <person name="Zhu C."/>
        </authorList>
    </citation>
    <scope>NUCLEOTIDE SEQUENCE [LARGE SCALE GENOMIC DNA]</scope>
</reference>
<evidence type="ECO:0000313" key="3">
    <source>
        <dbReference type="Proteomes" id="UP000030765"/>
    </source>
</evidence>
<dbReference type="AlphaFoldDB" id="A0A084VNS7"/>
<dbReference type="Proteomes" id="UP000030765">
    <property type="component" value="Unassembled WGS sequence"/>
</dbReference>
<gene>
    <name evidence="1" type="ORF">ZHAS_00007062</name>
</gene>
<keyword evidence="3" id="KW-1185">Reference proteome</keyword>